<comment type="caution">
    <text evidence="3">The sequence shown here is derived from an EMBL/GenBank/DDBJ whole genome shotgun (WGS) entry which is preliminary data.</text>
</comment>
<evidence type="ECO:0000256" key="1">
    <source>
        <dbReference type="SAM" id="MobiDB-lite"/>
    </source>
</evidence>
<evidence type="ECO:0000313" key="3">
    <source>
        <dbReference type="EMBL" id="KAF5732627.1"/>
    </source>
</evidence>
<feature type="compositionally biased region" description="Polar residues" evidence="1">
    <location>
        <begin position="69"/>
        <end position="81"/>
    </location>
</feature>
<organism evidence="3 4">
    <name type="scientific">Tripterygium wilfordii</name>
    <name type="common">Thunder God vine</name>
    <dbReference type="NCBI Taxonomy" id="458696"/>
    <lineage>
        <taxon>Eukaryota</taxon>
        <taxon>Viridiplantae</taxon>
        <taxon>Streptophyta</taxon>
        <taxon>Embryophyta</taxon>
        <taxon>Tracheophyta</taxon>
        <taxon>Spermatophyta</taxon>
        <taxon>Magnoliopsida</taxon>
        <taxon>eudicotyledons</taxon>
        <taxon>Gunneridae</taxon>
        <taxon>Pentapetalae</taxon>
        <taxon>rosids</taxon>
        <taxon>fabids</taxon>
        <taxon>Celastrales</taxon>
        <taxon>Celastraceae</taxon>
        <taxon>Tripterygium</taxon>
    </lineage>
</organism>
<keyword evidence="3" id="KW-0675">Receptor</keyword>
<evidence type="ECO:0000313" key="4">
    <source>
        <dbReference type="Proteomes" id="UP000593562"/>
    </source>
</evidence>
<keyword evidence="2" id="KW-0472">Membrane</keyword>
<proteinExistence type="predicted"/>
<sequence length="152" mass="16885">MCSYQNGFSACFSLYCLFIISYTSLIALIRFVNIMGGHIWIESEGLNKGCVVTFTVKLEICNGPNNSSVHQIASRSQSSHGTTDHTGHNPTFRNNNLDLDICQAKDSGPINWSSYNNPTIHVQDRPSKADPADCAKLCQQKVNSDHEMPLYK</sequence>
<keyword evidence="2" id="KW-1133">Transmembrane helix</keyword>
<feature type="transmembrane region" description="Helical" evidence="2">
    <location>
        <begin position="12"/>
        <end position="32"/>
    </location>
</feature>
<keyword evidence="4" id="KW-1185">Reference proteome</keyword>
<name>A0A7J7CFG2_TRIWF</name>
<dbReference type="SUPFAM" id="SSF55874">
    <property type="entry name" value="ATPase domain of HSP90 chaperone/DNA topoisomerase II/histidine kinase"/>
    <property type="match status" value="1"/>
</dbReference>
<reference evidence="3 4" key="1">
    <citation type="journal article" date="2020" name="Nat. Commun.">
        <title>Genome of Tripterygium wilfordii and identification of cytochrome P450 involved in triptolide biosynthesis.</title>
        <authorList>
            <person name="Tu L."/>
            <person name="Su P."/>
            <person name="Zhang Z."/>
            <person name="Gao L."/>
            <person name="Wang J."/>
            <person name="Hu T."/>
            <person name="Zhou J."/>
            <person name="Zhang Y."/>
            <person name="Zhao Y."/>
            <person name="Liu Y."/>
            <person name="Song Y."/>
            <person name="Tong Y."/>
            <person name="Lu Y."/>
            <person name="Yang J."/>
            <person name="Xu C."/>
            <person name="Jia M."/>
            <person name="Peters R.J."/>
            <person name="Huang L."/>
            <person name="Gao W."/>
        </authorList>
    </citation>
    <scope>NUCLEOTIDE SEQUENCE [LARGE SCALE GENOMIC DNA]</scope>
    <source>
        <strain evidence="4">cv. XIE 37</strain>
        <tissue evidence="3">Leaf</tissue>
    </source>
</reference>
<accession>A0A7J7CFG2</accession>
<dbReference type="InParanoid" id="A0A7J7CFG2"/>
<gene>
    <name evidence="3" type="ORF">HS088_TW17G00157</name>
</gene>
<keyword evidence="2" id="KW-0812">Transmembrane</keyword>
<evidence type="ECO:0000256" key="2">
    <source>
        <dbReference type="SAM" id="Phobius"/>
    </source>
</evidence>
<dbReference type="EMBL" id="JAAARO010000017">
    <property type="protein sequence ID" value="KAF5732627.1"/>
    <property type="molecule type" value="Genomic_DNA"/>
</dbReference>
<dbReference type="InterPro" id="IPR036890">
    <property type="entry name" value="HATPase_C_sf"/>
</dbReference>
<dbReference type="Proteomes" id="UP000593562">
    <property type="component" value="Unassembled WGS sequence"/>
</dbReference>
<feature type="region of interest" description="Disordered" evidence="1">
    <location>
        <begin position="69"/>
        <end position="91"/>
    </location>
</feature>
<dbReference type="AlphaFoldDB" id="A0A7J7CFG2"/>
<protein>
    <submittedName>
        <fullName evidence="3">Putative ethylene receptor</fullName>
    </submittedName>
</protein>